<dbReference type="EMBL" id="CM029054">
    <property type="protein sequence ID" value="KAG2539446.1"/>
    <property type="molecule type" value="Genomic_DNA"/>
</dbReference>
<dbReference type="AlphaFoldDB" id="A0A8T0MXD7"/>
<keyword evidence="3" id="KW-1185">Reference proteome</keyword>
<feature type="region of interest" description="Disordered" evidence="1">
    <location>
        <begin position="1"/>
        <end position="69"/>
    </location>
</feature>
<proteinExistence type="predicted"/>
<reference evidence="2" key="1">
    <citation type="submission" date="2020-05" db="EMBL/GenBank/DDBJ databases">
        <title>WGS assembly of Panicum virgatum.</title>
        <authorList>
            <person name="Lovell J.T."/>
            <person name="Jenkins J."/>
            <person name="Shu S."/>
            <person name="Juenger T.E."/>
            <person name="Schmutz J."/>
        </authorList>
    </citation>
    <scope>NUCLEOTIDE SEQUENCE</scope>
    <source>
        <strain evidence="2">AP13</strain>
    </source>
</reference>
<evidence type="ECO:0000256" key="1">
    <source>
        <dbReference type="SAM" id="MobiDB-lite"/>
    </source>
</evidence>
<evidence type="ECO:0000313" key="2">
    <source>
        <dbReference type="EMBL" id="KAG2539446.1"/>
    </source>
</evidence>
<organism evidence="2 3">
    <name type="scientific">Panicum virgatum</name>
    <name type="common">Blackwell switchgrass</name>
    <dbReference type="NCBI Taxonomy" id="38727"/>
    <lineage>
        <taxon>Eukaryota</taxon>
        <taxon>Viridiplantae</taxon>
        <taxon>Streptophyta</taxon>
        <taxon>Embryophyta</taxon>
        <taxon>Tracheophyta</taxon>
        <taxon>Spermatophyta</taxon>
        <taxon>Magnoliopsida</taxon>
        <taxon>Liliopsida</taxon>
        <taxon>Poales</taxon>
        <taxon>Poaceae</taxon>
        <taxon>PACMAD clade</taxon>
        <taxon>Panicoideae</taxon>
        <taxon>Panicodae</taxon>
        <taxon>Paniceae</taxon>
        <taxon>Panicinae</taxon>
        <taxon>Panicum</taxon>
        <taxon>Panicum sect. Hiantes</taxon>
    </lineage>
</organism>
<protein>
    <submittedName>
        <fullName evidence="2">Uncharacterized protein</fullName>
    </submittedName>
</protein>
<dbReference type="Proteomes" id="UP000823388">
    <property type="component" value="Chromosome 9N"/>
</dbReference>
<sequence length="210" mass="22682">MLAADTPRVPQGRCSLPTLRYPPWRRPWEEGSEQVAPRADFRRREGLVAADPGRRPRMRAGSGSPPEPMLAAEKNSWRRIQGGALGGGRAAGRPQGQCAPGLRFAPPLGSGSPLGRRLVLSFTGIGGEGAAPRSDGSTRRPPALLRAEGWSCRWPRSPVASHYWPWVNARMATSDWPTVAARQGQGAGGTLHRIPIRHLGNGSPLTNWKL</sequence>
<evidence type="ECO:0000313" key="3">
    <source>
        <dbReference type="Proteomes" id="UP000823388"/>
    </source>
</evidence>
<gene>
    <name evidence="2" type="ORF">PVAP13_9NG477528</name>
</gene>
<name>A0A8T0MXD7_PANVG</name>
<comment type="caution">
    <text evidence="2">The sequence shown here is derived from an EMBL/GenBank/DDBJ whole genome shotgun (WGS) entry which is preliminary data.</text>
</comment>
<accession>A0A8T0MXD7</accession>